<organism evidence="6 7">
    <name type="scientific">Zingiber officinale</name>
    <name type="common">Ginger</name>
    <name type="synonym">Amomum zingiber</name>
    <dbReference type="NCBI Taxonomy" id="94328"/>
    <lineage>
        <taxon>Eukaryota</taxon>
        <taxon>Viridiplantae</taxon>
        <taxon>Streptophyta</taxon>
        <taxon>Embryophyta</taxon>
        <taxon>Tracheophyta</taxon>
        <taxon>Spermatophyta</taxon>
        <taxon>Magnoliopsida</taxon>
        <taxon>Liliopsida</taxon>
        <taxon>Zingiberales</taxon>
        <taxon>Zingiberaceae</taxon>
        <taxon>Zingiber</taxon>
    </lineage>
</organism>
<dbReference type="EMBL" id="JACMSC010000008">
    <property type="protein sequence ID" value="KAG6510398.1"/>
    <property type="molecule type" value="Genomic_DNA"/>
</dbReference>
<feature type="region of interest" description="Disordered" evidence="4">
    <location>
        <begin position="1"/>
        <end position="47"/>
    </location>
</feature>
<dbReference type="InterPro" id="IPR047021">
    <property type="entry name" value="REXO1/3/4-like"/>
</dbReference>
<gene>
    <name evidence="6" type="ORF">ZIOFF_028408</name>
</gene>
<evidence type="ECO:0000259" key="5">
    <source>
        <dbReference type="SMART" id="SM00479"/>
    </source>
</evidence>
<name>A0A8J5GS08_ZINOF</name>
<keyword evidence="7" id="KW-1185">Reference proteome</keyword>
<dbReference type="InterPro" id="IPR013520">
    <property type="entry name" value="Ribonucl_H"/>
</dbReference>
<comment type="caution">
    <text evidence="6">The sequence shown here is derived from an EMBL/GenBank/DDBJ whole genome shotgun (WGS) entry which is preliminary data.</text>
</comment>
<dbReference type="InterPro" id="IPR012337">
    <property type="entry name" value="RNaseH-like_sf"/>
</dbReference>
<proteinExistence type="predicted"/>
<accession>A0A8J5GS08</accession>
<dbReference type="Proteomes" id="UP000734854">
    <property type="component" value="Unassembled WGS sequence"/>
</dbReference>
<dbReference type="PANTHER" id="PTHR12801">
    <property type="entry name" value="RNA EXONUCLEASE REXO1 / RECO3 FAMILY MEMBER-RELATED"/>
    <property type="match status" value="1"/>
</dbReference>
<dbReference type="SUPFAM" id="SSF53098">
    <property type="entry name" value="Ribonuclease H-like"/>
    <property type="match status" value="1"/>
</dbReference>
<evidence type="ECO:0000256" key="2">
    <source>
        <dbReference type="ARBA" id="ARBA00022801"/>
    </source>
</evidence>
<dbReference type="InterPro" id="IPR036397">
    <property type="entry name" value="RNaseH_sf"/>
</dbReference>
<keyword evidence="1" id="KW-0540">Nuclease</keyword>
<reference evidence="6 7" key="1">
    <citation type="submission" date="2020-08" db="EMBL/GenBank/DDBJ databases">
        <title>Plant Genome Project.</title>
        <authorList>
            <person name="Zhang R.-G."/>
        </authorList>
    </citation>
    <scope>NUCLEOTIDE SEQUENCE [LARGE SCALE GENOMIC DNA]</scope>
    <source>
        <tissue evidence="6">Rhizome</tissue>
    </source>
</reference>
<dbReference type="GO" id="GO:0003676">
    <property type="term" value="F:nucleic acid binding"/>
    <property type="evidence" value="ECO:0007669"/>
    <property type="project" value="InterPro"/>
</dbReference>
<evidence type="ECO:0000256" key="4">
    <source>
        <dbReference type="SAM" id="MobiDB-lite"/>
    </source>
</evidence>
<dbReference type="CDD" id="cd06145">
    <property type="entry name" value="REX1_like"/>
    <property type="match status" value="1"/>
</dbReference>
<feature type="domain" description="Exonuclease" evidence="5">
    <location>
        <begin position="333"/>
        <end position="550"/>
    </location>
</feature>
<evidence type="ECO:0000256" key="3">
    <source>
        <dbReference type="ARBA" id="ARBA00022839"/>
    </source>
</evidence>
<dbReference type="InterPro" id="IPR034922">
    <property type="entry name" value="REX1-like_exo"/>
</dbReference>
<dbReference type="GO" id="GO:0005634">
    <property type="term" value="C:nucleus"/>
    <property type="evidence" value="ECO:0007669"/>
    <property type="project" value="TreeGrafter"/>
</dbReference>
<dbReference type="GO" id="GO:0004527">
    <property type="term" value="F:exonuclease activity"/>
    <property type="evidence" value="ECO:0007669"/>
    <property type="project" value="UniProtKB-KW"/>
</dbReference>
<keyword evidence="3" id="KW-0269">Exonuclease</keyword>
<evidence type="ECO:0000256" key="1">
    <source>
        <dbReference type="ARBA" id="ARBA00022722"/>
    </source>
</evidence>
<protein>
    <recommendedName>
        <fullName evidence="5">Exonuclease domain-containing protein</fullName>
    </recommendedName>
</protein>
<dbReference type="Gene3D" id="3.30.420.10">
    <property type="entry name" value="Ribonuclease H-like superfamily/Ribonuclease H"/>
    <property type="match status" value="1"/>
</dbReference>
<evidence type="ECO:0000313" key="7">
    <source>
        <dbReference type="Proteomes" id="UP000734854"/>
    </source>
</evidence>
<evidence type="ECO:0000313" key="6">
    <source>
        <dbReference type="EMBL" id="KAG6510398.1"/>
    </source>
</evidence>
<dbReference type="SMART" id="SM00479">
    <property type="entry name" value="EXOIII"/>
    <property type="match status" value="1"/>
</dbReference>
<dbReference type="PANTHER" id="PTHR12801:SF157">
    <property type="entry name" value="SMALL RNA DEGRADING NUCLEASE 5"/>
    <property type="match status" value="1"/>
</dbReference>
<keyword evidence="2" id="KW-0378">Hydrolase</keyword>
<sequence>MGTYPKLTRPGTIKNPLFHPASRRHRERMDSASSSSKCSECPKRQNDSGGGLAAQYFDVYGPEGKADVIYKVPSDSTLTLQVNAYNILYMKPHTLPNLTSSGDVGYSRTCNLGHWGWSHAILGFCKSISALSFSFLLYLKTKAGITQTLGENWHHLDHQGDWWVVAVPNKPLIRKVILLHIPGLDAALYMSHTGLLSALKKYCGTPKPALALRCQFYLDELETIDALLTCKVKRKRGEVDPRPMPPIQAIRQGKFLCLKPTFKEMEACFLTDIFKIRAYDVWNNFILANIKDLPFPIHYYTLSKKQLEENGYFLNLPGVITTLPSPSGSPLHEILALDCEMCVTTEGFELTRITLVDVEGETDLPAEMSRPTLMDLSCLPRLIDPQVWLVSILELRVDIVSQGDFGWYILLSKRDLIAACFGKIKMVDERDASCFNSCRFSGITGEMLNGVTTTLGDIQGDFLKLVNKETILVGHSLENDLLALKISHELVIDTAILYKHRPGGYKTALRVLSRKFLSREIQASGNGHDSIEDAKTAMDLALLKIRNGPDFGSPPQVTRRKLVSILHQNGKTCSLIDDISILRKYSDELCNTIPVASDSESLSKAIKQVKNDKVSFIWTRFTSLFSYFQKQAQDVERLQYRVAEVISSLTCKKKSARAAISYGSVSSELTDILSGINDKVQKLHNALPKNTLLIISTGHGDTAIVQRLRKLLKEDNEKIINREEVVKALGELQAQAEVALCFSSVKH</sequence>
<dbReference type="AlphaFoldDB" id="A0A8J5GS08"/>